<evidence type="ECO:0000256" key="2">
    <source>
        <dbReference type="ARBA" id="ARBA00022692"/>
    </source>
</evidence>
<accession>A0ABR8XDX3</accession>
<protein>
    <submittedName>
        <fullName evidence="6">DUF1232 domain-containing protein</fullName>
    </submittedName>
</protein>
<dbReference type="Pfam" id="PF06803">
    <property type="entry name" value="DUF1232"/>
    <property type="match status" value="1"/>
</dbReference>
<organism evidence="6 7">
    <name type="scientific">Ureibacillus galli</name>
    <dbReference type="NCBI Taxonomy" id="2762222"/>
    <lineage>
        <taxon>Bacteria</taxon>
        <taxon>Bacillati</taxon>
        <taxon>Bacillota</taxon>
        <taxon>Bacilli</taxon>
        <taxon>Bacillales</taxon>
        <taxon>Caryophanaceae</taxon>
        <taxon>Ureibacillus</taxon>
    </lineage>
</organism>
<name>A0ABR8XDX3_9BACL</name>
<keyword evidence="2" id="KW-0812">Transmembrane</keyword>
<reference evidence="6 7" key="1">
    <citation type="submission" date="2020-08" db="EMBL/GenBank/DDBJ databases">
        <title>A Genomic Blueprint of the Chicken Gut Microbiome.</title>
        <authorList>
            <person name="Gilroy R."/>
            <person name="Ravi A."/>
            <person name="Getino M."/>
            <person name="Pursley I."/>
            <person name="Horton D.L."/>
            <person name="Alikhan N.-F."/>
            <person name="Baker D."/>
            <person name="Gharbi K."/>
            <person name="Hall N."/>
            <person name="Watson M."/>
            <person name="Adriaenssens E.M."/>
            <person name="Foster-Nyarko E."/>
            <person name="Jarju S."/>
            <person name="Secka A."/>
            <person name="Antonio M."/>
            <person name="Oren A."/>
            <person name="Chaudhuri R."/>
            <person name="La Ragione R.M."/>
            <person name="Hildebrand F."/>
            <person name="Pallen M.J."/>
        </authorList>
    </citation>
    <scope>NUCLEOTIDE SEQUENCE [LARGE SCALE GENOMIC DNA]</scope>
    <source>
        <strain evidence="6 7">Re31</strain>
    </source>
</reference>
<keyword evidence="4" id="KW-0472">Membrane</keyword>
<dbReference type="RefSeq" id="WP_191707848.1">
    <property type="nucleotide sequence ID" value="NZ_JACSQA010000018.1"/>
</dbReference>
<dbReference type="InterPro" id="IPR010652">
    <property type="entry name" value="DUF1232"/>
</dbReference>
<dbReference type="EMBL" id="JACSQA010000018">
    <property type="protein sequence ID" value="MBD8027411.1"/>
    <property type="molecule type" value="Genomic_DNA"/>
</dbReference>
<keyword evidence="3" id="KW-1133">Transmembrane helix</keyword>
<evidence type="ECO:0000313" key="6">
    <source>
        <dbReference type="EMBL" id="MBD8027411.1"/>
    </source>
</evidence>
<keyword evidence="7" id="KW-1185">Reference proteome</keyword>
<sequence length="164" mass="18692">MFEKFKKKKLVEEQPEIIEMKLSKEEIEELKEKAQFIDEETVLNNSKHYSEDGLWNKIKKYSKKAGSTAVYVVLLLYYVLQKDEVPKKNKAIIIGALGYFILPLDLIPDLAAGVGYTDDLGALLAALWQVSMYIDDDVKNQAKEKLKNWFGDGVDTADIDEKLA</sequence>
<evidence type="ECO:0000256" key="3">
    <source>
        <dbReference type="ARBA" id="ARBA00022989"/>
    </source>
</evidence>
<gene>
    <name evidence="6" type="ORF">H9636_12175</name>
</gene>
<evidence type="ECO:0000313" key="7">
    <source>
        <dbReference type="Proteomes" id="UP000640930"/>
    </source>
</evidence>
<evidence type="ECO:0000256" key="4">
    <source>
        <dbReference type="ARBA" id="ARBA00023136"/>
    </source>
</evidence>
<proteinExistence type="predicted"/>
<evidence type="ECO:0000256" key="1">
    <source>
        <dbReference type="ARBA" id="ARBA00004127"/>
    </source>
</evidence>
<evidence type="ECO:0000259" key="5">
    <source>
        <dbReference type="Pfam" id="PF06803"/>
    </source>
</evidence>
<comment type="subcellular location">
    <subcellularLocation>
        <location evidence="1">Endomembrane system</location>
        <topology evidence="1">Multi-pass membrane protein</topology>
    </subcellularLocation>
</comment>
<dbReference type="Proteomes" id="UP000640930">
    <property type="component" value="Unassembled WGS sequence"/>
</dbReference>
<comment type="caution">
    <text evidence="6">The sequence shown here is derived from an EMBL/GenBank/DDBJ whole genome shotgun (WGS) entry which is preliminary data.</text>
</comment>
<feature type="domain" description="DUF1232" evidence="5">
    <location>
        <begin position="90"/>
        <end position="124"/>
    </location>
</feature>